<reference evidence="6 7" key="1">
    <citation type="submission" date="2016-10" db="EMBL/GenBank/DDBJ databases">
        <authorList>
            <person name="de Groot N.N."/>
        </authorList>
    </citation>
    <scope>NUCLEOTIDE SEQUENCE [LARGE SCALE GENOMIC DNA]</scope>
    <source>
        <strain evidence="6 7">CCUG 59231</strain>
    </source>
</reference>
<dbReference type="Pfam" id="PF03466">
    <property type="entry name" value="LysR_substrate"/>
    <property type="match status" value="1"/>
</dbReference>
<dbReference type="InterPro" id="IPR036390">
    <property type="entry name" value="WH_DNA-bd_sf"/>
</dbReference>
<proteinExistence type="inferred from homology"/>
<dbReference type="Pfam" id="PF00126">
    <property type="entry name" value="HTH_1"/>
    <property type="match status" value="1"/>
</dbReference>
<dbReference type="GO" id="GO:0000976">
    <property type="term" value="F:transcription cis-regulatory region binding"/>
    <property type="evidence" value="ECO:0007669"/>
    <property type="project" value="TreeGrafter"/>
</dbReference>
<dbReference type="SUPFAM" id="SSF53850">
    <property type="entry name" value="Periplasmic binding protein-like II"/>
    <property type="match status" value="1"/>
</dbReference>
<comment type="similarity">
    <text evidence="1">Belongs to the LysR transcriptional regulatory family.</text>
</comment>
<feature type="domain" description="HTH lysR-type" evidence="5">
    <location>
        <begin position="21"/>
        <end position="78"/>
    </location>
</feature>
<dbReference type="Gene3D" id="3.40.190.290">
    <property type="match status" value="1"/>
</dbReference>
<keyword evidence="2" id="KW-0805">Transcription regulation</keyword>
<dbReference type="InterPro" id="IPR036388">
    <property type="entry name" value="WH-like_DNA-bd_sf"/>
</dbReference>
<keyword evidence="3 6" id="KW-0238">DNA-binding</keyword>
<name>A0A1I5LP05_9GAMM</name>
<dbReference type="PRINTS" id="PR00039">
    <property type="entry name" value="HTHLYSR"/>
</dbReference>
<dbReference type="RefSeq" id="WP_074938113.1">
    <property type="nucleotide sequence ID" value="NZ_FOWP01000004.1"/>
</dbReference>
<evidence type="ECO:0000256" key="1">
    <source>
        <dbReference type="ARBA" id="ARBA00009437"/>
    </source>
</evidence>
<evidence type="ECO:0000259" key="5">
    <source>
        <dbReference type="PROSITE" id="PS50931"/>
    </source>
</evidence>
<dbReference type="InterPro" id="IPR005119">
    <property type="entry name" value="LysR_subst-bd"/>
</dbReference>
<dbReference type="Proteomes" id="UP000182400">
    <property type="component" value="Unassembled WGS sequence"/>
</dbReference>
<dbReference type="AlphaFoldDB" id="A0A1I5LP05"/>
<dbReference type="GO" id="GO:0003700">
    <property type="term" value="F:DNA-binding transcription factor activity"/>
    <property type="evidence" value="ECO:0007669"/>
    <property type="project" value="InterPro"/>
</dbReference>
<dbReference type="SUPFAM" id="SSF46785">
    <property type="entry name" value="Winged helix' DNA-binding domain"/>
    <property type="match status" value="1"/>
</dbReference>
<dbReference type="InterPro" id="IPR000847">
    <property type="entry name" value="LysR_HTH_N"/>
</dbReference>
<evidence type="ECO:0000256" key="2">
    <source>
        <dbReference type="ARBA" id="ARBA00023015"/>
    </source>
</evidence>
<dbReference type="EMBL" id="FOWP01000004">
    <property type="protein sequence ID" value="SFO99010.1"/>
    <property type="molecule type" value="Genomic_DNA"/>
</dbReference>
<evidence type="ECO:0000256" key="3">
    <source>
        <dbReference type="ARBA" id="ARBA00023125"/>
    </source>
</evidence>
<accession>A0A1I5LP05</accession>
<dbReference type="STRING" id="658457.SAMN05216601_104118"/>
<evidence type="ECO:0000313" key="6">
    <source>
        <dbReference type="EMBL" id="SFO99010.1"/>
    </source>
</evidence>
<dbReference type="PROSITE" id="PS50931">
    <property type="entry name" value="HTH_LYSR"/>
    <property type="match status" value="1"/>
</dbReference>
<dbReference type="Gene3D" id="1.10.10.10">
    <property type="entry name" value="Winged helix-like DNA-binding domain superfamily/Winged helix DNA-binding domain"/>
    <property type="match status" value="1"/>
</dbReference>
<dbReference type="PANTHER" id="PTHR30126:SF91">
    <property type="entry name" value="LYSR FAMILY TRANSCRIPTIONAL REGULATOR"/>
    <property type="match status" value="1"/>
</dbReference>
<keyword evidence="4" id="KW-0804">Transcription</keyword>
<protein>
    <submittedName>
        <fullName evidence="6">DNA-binding transcriptional regulator, LysR family</fullName>
    </submittedName>
</protein>
<dbReference type="OrthoDB" id="196624at2"/>
<sequence>MIIGIPANQKAAAIGKTDMNISPESLQAFAQAANCGSLSAAARRLGKSQSTISEAVARLEIDLGVALFERGPRKLQLTEAGASLLAHAEEVLCASDRLARHAAGLARGQEPRLTLALSDAYQPKQYEVRLQELDQRFPDLQFESLIAEQADVLDLVTQGRAQLGLIAALATYPPYIAHSRLEMSSEFGLFVAKDHPLSRLPQVRQEDLSRWRLLRLSSVAHDDANTDDLPGSGGRCWAAPDYLMLLEMARLGFGWAELPRQLVDAYGFDGLHELSCSGWPRRVTVDAIWSRQLELGPVAAWLLDRLLQDAR</sequence>
<dbReference type="PANTHER" id="PTHR30126">
    <property type="entry name" value="HTH-TYPE TRANSCRIPTIONAL REGULATOR"/>
    <property type="match status" value="1"/>
</dbReference>
<evidence type="ECO:0000256" key="4">
    <source>
        <dbReference type="ARBA" id="ARBA00023163"/>
    </source>
</evidence>
<dbReference type="CDD" id="cd05466">
    <property type="entry name" value="PBP2_LTTR_substrate"/>
    <property type="match status" value="1"/>
</dbReference>
<dbReference type="FunFam" id="1.10.10.10:FF:000001">
    <property type="entry name" value="LysR family transcriptional regulator"/>
    <property type="match status" value="1"/>
</dbReference>
<organism evidence="6 7">
    <name type="scientific">Ectopseudomonas composti</name>
    <dbReference type="NCBI Taxonomy" id="658457"/>
    <lineage>
        <taxon>Bacteria</taxon>
        <taxon>Pseudomonadati</taxon>
        <taxon>Pseudomonadota</taxon>
        <taxon>Gammaproteobacteria</taxon>
        <taxon>Pseudomonadales</taxon>
        <taxon>Pseudomonadaceae</taxon>
        <taxon>Ectopseudomonas</taxon>
    </lineage>
</organism>
<evidence type="ECO:0000313" key="7">
    <source>
        <dbReference type="Proteomes" id="UP000182400"/>
    </source>
</evidence>
<gene>
    <name evidence="6" type="ORF">SAMN05216601_104118</name>
</gene>